<comment type="caution">
    <text evidence="4">The sequence shown here is derived from an EMBL/GenBank/DDBJ whole genome shotgun (WGS) entry which is preliminary data.</text>
</comment>
<dbReference type="Gene3D" id="3.30.70.270">
    <property type="match status" value="1"/>
</dbReference>
<keyword evidence="2" id="KW-0472">Membrane</keyword>
<evidence type="ECO:0000313" key="5">
    <source>
        <dbReference type="Proteomes" id="UP000029839"/>
    </source>
</evidence>
<dbReference type="NCBIfam" id="TIGR00254">
    <property type="entry name" value="GGDEF"/>
    <property type="match status" value="1"/>
</dbReference>
<feature type="domain" description="GGDEF" evidence="3">
    <location>
        <begin position="354"/>
        <end position="489"/>
    </location>
</feature>
<feature type="compositionally biased region" description="Gly residues" evidence="1">
    <location>
        <begin position="486"/>
        <end position="498"/>
    </location>
</feature>
<dbReference type="CDD" id="cd01949">
    <property type="entry name" value="GGDEF"/>
    <property type="match status" value="1"/>
</dbReference>
<dbReference type="Proteomes" id="UP000029839">
    <property type="component" value="Unassembled WGS sequence"/>
</dbReference>
<dbReference type="PROSITE" id="PS50887">
    <property type="entry name" value="GGDEF"/>
    <property type="match status" value="1"/>
</dbReference>
<name>A0A0A0BM02_9CELL</name>
<feature type="compositionally biased region" description="Low complexity" evidence="1">
    <location>
        <begin position="499"/>
        <end position="509"/>
    </location>
</feature>
<dbReference type="SMART" id="SM00267">
    <property type="entry name" value="GGDEF"/>
    <property type="match status" value="1"/>
</dbReference>
<feature type="transmembrane region" description="Helical" evidence="2">
    <location>
        <begin position="9"/>
        <end position="30"/>
    </location>
</feature>
<gene>
    <name evidence="4" type="ORF">N868_17710</name>
</gene>
<reference evidence="4 5" key="2">
    <citation type="journal article" date="2015" name="Stand. Genomic Sci.">
        <title>Draft genome sequence of Cellulomonas carbonis T26(T) and comparative analysis of six Cellulomonas genomes.</title>
        <authorList>
            <person name="Zhuang W."/>
            <person name="Zhang S."/>
            <person name="Xia X."/>
            <person name="Wang G."/>
        </authorList>
    </citation>
    <scope>NUCLEOTIDE SEQUENCE [LARGE SCALE GENOMIC DNA]</scope>
    <source>
        <strain evidence="4 5">T26</strain>
    </source>
</reference>
<dbReference type="SUPFAM" id="SSF55073">
    <property type="entry name" value="Nucleotide cyclase"/>
    <property type="match status" value="1"/>
</dbReference>
<dbReference type="PANTHER" id="PTHR46663">
    <property type="entry name" value="DIGUANYLATE CYCLASE DGCT-RELATED"/>
    <property type="match status" value="1"/>
</dbReference>
<dbReference type="PANTHER" id="PTHR46663:SF2">
    <property type="entry name" value="GGDEF DOMAIN-CONTAINING PROTEIN"/>
    <property type="match status" value="1"/>
</dbReference>
<feature type="transmembrane region" description="Helical" evidence="2">
    <location>
        <begin position="287"/>
        <end position="309"/>
    </location>
</feature>
<feature type="transmembrane region" description="Helical" evidence="2">
    <location>
        <begin position="261"/>
        <end position="281"/>
    </location>
</feature>
<feature type="transmembrane region" description="Helical" evidence="2">
    <location>
        <begin position="194"/>
        <end position="213"/>
    </location>
</feature>
<evidence type="ECO:0000259" key="3">
    <source>
        <dbReference type="PROSITE" id="PS50887"/>
    </source>
</evidence>
<feature type="transmembrane region" description="Helical" evidence="2">
    <location>
        <begin position="66"/>
        <end position="84"/>
    </location>
</feature>
<proteinExistence type="predicted"/>
<feature type="transmembrane region" description="Helical" evidence="2">
    <location>
        <begin position="125"/>
        <end position="147"/>
    </location>
</feature>
<feature type="transmembrane region" description="Helical" evidence="2">
    <location>
        <begin position="159"/>
        <end position="182"/>
    </location>
</feature>
<reference evidence="4 5" key="1">
    <citation type="submission" date="2013-08" db="EMBL/GenBank/DDBJ databases">
        <title>Genome sequencing of Cellulomonas carbonis T26.</title>
        <authorList>
            <person name="Chen F."/>
            <person name="Li Y."/>
            <person name="Wang G."/>
        </authorList>
    </citation>
    <scope>NUCLEOTIDE SEQUENCE [LARGE SCALE GENOMIC DNA]</scope>
    <source>
        <strain evidence="4 5">T26</strain>
    </source>
</reference>
<feature type="region of interest" description="Disordered" evidence="1">
    <location>
        <begin position="478"/>
        <end position="530"/>
    </location>
</feature>
<protein>
    <recommendedName>
        <fullName evidence="3">GGDEF domain-containing protein</fullName>
    </recommendedName>
</protein>
<dbReference type="OrthoDB" id="3278283at2"/>
<dbReference type="InterPro" id="IPR043128">
    <property type="entry name" value="Rev_trsase/Diguanyl_cyclase"/>
</dbReference>
<dbReference type="InterPro" id="IPR029787">
    <property type="entry name" value="Nucleotide_cyclase"/>
</dbReference>
<dbReference type="InterPro" id="IPR000160">
    <property type="entry name" value="GGDEF_dom"/>
</dbReference>
<evidence type="ECO:0000256" key="1">
    <source>
        <dbReference type="SAM" id="MobiDB-lite"/>
    </source>
</evidence>
<feature type="transmembrane region" description="Helical" evidence="2">
    <location>
        <begin position="36"/>
        <end position="54"/>
    </location>
</feature>
<accession>A0A0A0BM02</accession>
<feature type="transmembrane region" description="Helical" evidence="2">
    <location>
        <begin position="219"/>
        <end position="240"/>
    </location>
</feature>
<evidence type="ECO:0000256" key="2">
    <source>
        <dbReference type="SAM" id="Phobius"/>
    </source>
</evidence>
<dbReference type="EMBL" id="AXCY01000090">
    <property type="protein sequence ID" value="KGM09548.1"/>
    <property type="molecule type" value="Genomic_DNA"/>
</dbReference>
<dbReference type="Pfam" id="PF00990">
    <property type="entry name" value="GGDEF"/>
    <property type="match status" value="1"/>
</dbReference>
<keyword evidence="2" id="KW-1133">Transmembrane helix</keyword>
<keyword evidence="5" id="KW-1185">Reference proteome</keyword>
<dbReference type="AlphaFoldDB" id="A0A0A0BM02"/>
<evidence type="ECO:0000313" key="4">
    <source>
        <dbReference type="EMBL" id="KGM09548.1"/>
    </source>
</evidence>
<organism evidence="4 5">
    <name type="scientific">Cellulomonas carbonis T26</name>
    <dbReference type="NCBI Taxonomy" id="947969"/>
    <lineage>
        <taxon>Bacteria</taxon>
        <taxon>Bacillati</taxon>
        <taxon>Actinomycetota</taxon>
        <taxon>Actinomycetes</taxon>
        <taxon>Micrococcales</taxon>
        <taxon>Cellulomonadaceae</taxon>
        <taxon>Cellulomonas</taxon>
    </lineage>
</organism>
<feature type="transmembrane region" description="Helical" evidence="2">
    <location>
        <begin position="96"/>
        <end position="118"/>
    </location>
</feature>
<dbReference type="InterPro" id="IPR052163">
    <property type="entry name" value="DGC-Regulatory_Protein"/>
</dbReference>
<dbReference type="RefSeq" id="WP_043608481.1">
    <property type="nucleotide sequence ID" value="NZ_AXCY01000090.1"/>
</dbReference>
<sequence>MDVREPGRAVLAHATFAVSGVAFVLAYLLTSGAVRDWVVTAVGLVPTAVLGAGLARRWFASPASWAWVLGGLVVLDVYGVVWMWERWGLGVTPPASVVTGVGLPVGYLAVLVGAILLIRTPGLSAVGALVDAAVVALSASLLVWVLAVAPVLAPDVTPAARALTMATLVVVAGIAGALTRAVVMMPERGTSLRYLLVTITATLAGTVLRGVAADAPPGSAWWVDVLWVVAYSALAAAALHPSAAVARSAARGTHGLTSRRLAVLGVALAVGPALLGLDAVADVGVEVPFVAATNLVIVPLVVVRLTQLARMHADAERRLAHLATHDPLTELPNRRALADRLEDVLARVARSESPGVVVLFLDLDDFKAVNDTLGHGVGDQLLDAVAGRLRGCVRADRGDLVARFAGDEFVVVLEGDPDLLADDAPRRVAAALEEPVSVGGRSLPARASIGVAGVRPGWVASVDQVLSVADARMYERKRGGAAPEGAGSGTGSGTGTRTGTGDASGRAGAPWDIGAGHPLSGGPSLPMMHP</sequence>
<keyword evidence="2" id="KW-0812">Transmembrane</keyword>